<evidence type="ECO:0000313" key="1">
    <source>
        <dbReference type="EnsemblMetazoa" id="GPPI006649-PA"/>
    </source>
</evidence>
<dbReference type="Proteomes" id="UP000092460">
    <property type="component" value="Unassembled WGS sequence"/>
</dbReference>
<organism evidence="1 2">
    <name type="scientific">Glossina palpalis gambiensis</name>
    <dbReference type="NCBI Taxonomy" id="67801"/>
    <lineage>
        <taxon>Eukaryota</taxon>
        <taxon>Metazoa</taxon>
        <taxon>Ecdysozoa</taxon>
        <taxon>Arthropoda</taxon>
        <taxon>Hexapoda</taxon>
        <taxon>Insecta</taxon>
        <taxon>Pterygota</taxon>
        <taxon>Neoptera</taxon>
        <taxon>Endopterygota</taxon>
        <taxon>Diptera</taxon>
        <taxon>Brachycera</taxon>
        <taxon>Muscomorpha</taxon>
        <taxon>Hippoboscoidea</taxon>
        <taxon>Glossinidae</taxon>
        <taxon>Glossina</taxon>
    </lineage>
</organism>
<accession>A0A1B0AS77</accession>
<dbReference type="EMBL" id="JXJN01002684">
    <property type="status" value="NOT_ANNOTATED_CDS"/>
    <property type="molecule type" value="Genomic_DNA"/>
</dbReference>
<proteinExistence type="predicted"/>
<protein>
    <submittedName>
        <fullName evidence="1">Uncharacterized protein</fullName>
    </submittedName>
</protein>
<reference evidence="2" key="1">
    <citation type="submission" date="2015-01" db="EMBL/GenBank/DDBJ databases">
        <authorList>
            <person name="Aksoy S."/>
            <person name="Warren W."/>
            <person name="Wilson R.K."/>
        </authorList>
    </citation>
    <scope>NUCLEOTIDE SEQUENCE [LARGE SCALE GENOMIC DNA]</scope>
    <source>
        <strain evidence="2">IAEA</strain>
    </source>
</reference>
<sequence>MSPNLLMISGKGFVLISQAVFSMASLTCAVRIRKLTDVGKSSPDHRPTEILQCQCYNSRPKDPDENNCDEYATIRHDAMSTLPIRDCLNRRHKPTRKLSFAWIGTELNSSSSSINGVNKHNIIVMA</sequence>
<keyword evidence="2" id="KW-1185">Reference proteome</keyword>
<dbReference type="EnsemblMetazoa" id="GPPI006649-RA">
    <property type="protein sequence ID" value="GPPI006649-PA"/>
    <property type="gene ID" value="GPPI006649"/>
</dbReference>
<name>A0A1B0AS77_9MUSC</name>
<reference evidence="1" key="2">
    <citation type="submission" date="2020-05" db="UniProtKB">
        <authorList>
            <consortium name="EnsemblMetazoa"/>
        </authorList>
    </citation>
    <scope>IDENTIFICATION</scope>
    <source>
        <strain evidence="1">IAEA</strain>
    </source>
</reference>
<evidence type="ECO:0000313" key="2">
    <source>
        <dbReference type="Proteomes" id="UP000092460"/>
    </source>
</evidence>
<dbReference type="VEuPathDB" id="VectorBase:GPPI006649"/>
<dbReference type="AlphaFoldDB" id="A0A1B0AS77"/>